<reference evidence="2 3" key="1">
    <citation type="submission" date="2020-01" db="EMBL/GenBank/DDBJ databases">
        <title>Spongiivirga citrea KCTC 32990T.</title>
        <authorList>
            <person name="Wang G."/>
        </authorList>
    </citation>
    <scope>NUCLEOTIDE SEQUENCE [LARGE SCALE GENOMIC DNA]</scope>
    <source>
        <strain evidence="2 3">KCTC 32990</strain>
    </source>
</reference>
<dbReference type="InterPro" id="IPR005122">
    <property type="entry name" value="Uracil-DNA_glycosylase-like"/>
</dbReference>
<dbReference type="EMBL" id="JAABOQ010000003">
    <property type="protein sequence ID" value="NER17290.1"/>
    <property type="molecule type" value="Genomic_DNA"/>
</dbReference>
<dbReference type="Pfam" id="PF03167">
    <property type="entry name" value="UDG"/>
    <property type="match status" value="1"/>
</dbReference>
<dbReference type="InterPro" id="IPR047124">
    <property type="entry name" value="HI_0220.2"/>
</dbReference>
<dbReference type="AlphaFoldDB" id="A0A6M0CU41"/>
<protein>
    <submittedName>
        <fullName evidence="2">Uracil-DNA glycosylase family protein</fullName>
    </submittedName>
</protein>
<gene>
    <name evidence="2" type="ORF">GWK10_08710</name>
</gene>
<feature type="domain" description="Uracil-DNA glycosylase-like" evidence="1">
    <location>
        <begin position="25"/>
        <end position="181"/>
    </location>
</feature>
<dbReference type="CDD" id="cd10033">
    <property type="entry name" value="UDG_like"/>
    <property type="match status" value="1"/>
</dbReference>
<dbReference type="SMART" id="SM00986">
    <property type="entry name" value="UDG"/>
    <property type="match status" value="1"/>
</dbReference>
<dbReference type="PANTHER" id="PTHR42160">
    <property type="entry name" value="URACIL-DNA GLYCOSYLASE SUPERFAMILY PROTEIN"/>
    <property type="match status" value="1"/>
</dbReference>
<dbReference type="Gene3D" id="3.40.470.10">
    <property type="entry name" value="Uracil-DNA glycosylase-like domain"/>
    <property type="match status" value="1"/>
</dbReference>
<dbReference type="SUPFAM" id="SSF52141">
    <property type="entry name" value="Uracil-DNA glycosylase-like"/>
    <property type="match status" value="1"/>
</dbReference>
<evidence type="ECO:0000313" key="2">
    <source>
        <dbReference type="EMBL" id="NER17290.1"/>
    </source>
</evidence>
<proteinExistence type="predicted"/>
<accession>A0A6M0CU41</accession>
<comment type="caution">
    <text evidence="2">The sequence shown here is derived from an EMBL/GenBank/DDBJ whole genome shotgun (WGS) entry which is preliminary data.</text>
</comment>
<dbReference type="SMART" id="SM00987">
    <property type="entry name" value="UreE_C"/>
    <property type="match status" value="1"/>
</dbReference>
<name>A0A6M0CU41_9FLAO</name>
<evidence type="ECO:0000259" key="1">
    <source>
        <dbReference type="SMART" id="SM00986"/>
    </source>
</evidence>
<dbReference type="PANTHER" id="PTHR42160:SF1">
    <property type="entry name" value="URACIL-DNA GLYCOSYLASE SUPERFAMILY PROTEIN"/>
    <property type="match status" value="1"/>
</dbReference>
<dbReference type="RefSeq" id="WP_164031634.1">
    <property type="nucleotide sequence ID" value="NZ_JAABOQ010000003.1"/>
</dbReference>
<organism evidence="2 3">
    <name type="scientific">Spongiivirga citrea</name>
    <dbReference type="NCBI Taxonomy" id="1481457"/>
    <lineage>
        <taxon>Bacteria</taxon>
        <taxon>Pseudomonadati</taxon>
        <taxon>Bacteroidota</taxon>
        <taxon>Flavobacteriia</taxon>
        <taxon>Flavobacteriales</taxon>
        <taxon>Flavobacteriaceae</taxon>
        <taxon>Spongiivirga</taxon>
    </lineage>
</organism>
<dbReference type="InterPro" id="IPR036895">
    <property type="entry name" value="Uracil-DNA_glycosylase-like_sf"/>
</dbReference>
<keyword evidence="3" id="KW-1185">Reference proteome</keyword>
<dbReference type="Proteomes" id="UP000474296">
    <property type="component" value="Unassembled WGS sequence"/>
</dbReference>
<evidence type="ECO:0000313" key="3">
    <source>
        <dbReference type="Proteomes" id="UP000474296"/>
    </source>
</evidence>
<sequence length="194" mass="22592">MDLLSNEISSCDLCKAHLPLEPRPIFSISPKSKIVIIAQAPGKMAHDNHIAWKDPSGKRLRNWLGVTEDEFYNTENFAIIPMGFCFPGKAKTGDLPPRKECAPKWHPQILKQFENVKLTLLIGSYSTSYYLPNEKNNLTEKVKDYHKYLPNHWILPHPSPVNRFWRAKNPWFELEVIPKLQKRVQEIIKQQIHE</sequence>